<accession>A0A0A9CPK7</accession>
<organism evidence="1">
    <name type="scientific">Arundo donax</name>
    <name type="common">Giant reed</name>
    <name type="synonym">Donax arundinaceus</name>
    <dbReference type="NCBI Taxonomy" id="35708"/>
    <lineage>
        <taxon>Eukaryota</taxon>
        <taxon>Viridiplantae</taxon>
        <taxon>Streptophyta</taxon>
        <taxon>Embryophyta</taxon>
        <taxon>Tracheophyta</taxon>
        <taxon>Spermatophyta</taxon>
        <taxon>Magnoliopsida</taxon>
        <taxon>Liliopsida</taxon>
        <taxon>Poales</taxon>
        <taxon>Poaceae</taxon>
        <taxon>PACMAD clade</taxon>
        <taxon>Arundinoideae</taxon>
        <taxon>Arundineae</taxon>
        <taxon>Arundo</taxon>
    </lineage>
</organism>
<dbReference type="AlphaFoldDB" id="A0A0A9CPK7"/>
<protein>
    <submittedName>
        <fullName evidence="1">Uncharacterized protein</fullName>
    </submittedName>
</protein>
<reference evidence="1" key="1">
    <citation type="submission" date="2014-09" db="EMBL/GenBank/DDBJ databases">
        <authorList>
            <person name="Magalhaes I.L.F."/>
            <person name="Oliveira U."/>
            <person name="Santos F.R."/>
            <person name="Vidigal T.H.D.A."/>
            <person name="Brescovit A.D."/>
            <person name="Santos A.J."/>
        </authorList>
    </citation>
    <scope>NUCLEOTIDE SEQUENCE</scope>
    <source>
        <tissue evidence="1">Shoot tissue taken approximately 20 cm above the soil surface</tissue>
    </source>
</reference>
<dbReference type="EMBL" id="GBRH01224463">
    <property type="protein sequence ID" value="JAD73432.1"/>
    <property type="molecule type" value="Transcribed_RNA"/>
</dbReference>
<reference evidence="1" key="2">
    <citation type="journal article" date="2015" name="Data Brief">
        <title>Shoot transcriptome of the giant reed, Arundo donax.</title>
        <authorList>
            <person name="Barrero R.A."/>
            <person name="Guerrero F.D."/>
            <person name="Moolhuijzen P."/>
            <person name="Goolsby J.A."/>
            <person name="Tidwell J."/>
            <person name="Bellgard S.E."/>
            <person name="Bellgard M.I."/>
        </authorList>
    </citation>
    <scope>NUCLEOTIDE SEQUENCE</scope>
    <source>
        <tissue evidence="1">Shoot tissue taken approximately 20 cm above the soil surface</tissue>
    </source>
</reference>
<sequence length="39" mass="4422">MEFLNYAYPYFCELAICPMGPMQSSIWAVGSEKIEMPSS</sequence>
<name>A0A0A9CPK7_ARUDO</name>
<evidence type="ECO:0000313" key="1">
    <source>
        <dbReference type="EMBL" id="JAD73432.1"/>
    </source>
</evidence>
<proteinExistence type="predicted"/>